<dbReference type="STRING" id="57577.A0A2K3N0W2"/>
<protein>
    <submittedName>
        <fullName evidence="3">Random slug protein 5-like</fullName>
    </submittedName>
</protein>
<dbReference type="SUPFAM" id="SSF52087">
    <property type="entry name" value="CRAL/TRIO domain"/>
    <property type="match status" value="1"/>
</dbReference>
<dbReference type="InterPro" id="IPR036273">
    <property type="entry name" value="CRAL/TRIO_N_dom_sf"/>
</dbReference>
<organism evidence="3 4">
    <name type="scientific">Trifolium pratense</name>
    <name type="common">Red clover</name>
    <dbReference type="NCBI Taxonomy" id="57577"/>
    <lineage>
        <taxon>Eukaryota</taxon>
        <taxon>Viridiplantae</taxon>
        <taxon>Streptophyta</taxon>
        <taxon>Embryophyta</taxon>
        <taxon>Tracheophyta</taxon>
        <taxon>Spermatophyta</taxon>
        <taxon>Magnoliopsida</taxon>
        <taxon>eudicotyledons</taxon>
        <taxon>Gunneridae</taxon>
        <taxon>Pentapetalae</taxon>
        <taxon>rosids</taxon>
        <taxon>fabids</taxon>
        <taxon>Fabales</taxon>
        <taxon>Fabaceae</taxon>
        <taxon>Papilionoideae</taxon>
        <taxon>50 kb inversion clade</taxon>
        <taxon>NPAAA clade</taxon>
        <taxon>Hologalegina</taxon>
        <taxon>IRL clade</taxon>
        <taxon>Trifolieae</taxon>
        <taxon>Trifolium</taxon>
    </lineage>
</organism>
<dbReference type="CDD" id="cd00170">
    <property type="entry name" value="SEC14"/>
    <property type="match status" value="1"/>
</dbReference>
<sequence>MSEDLKKTACNGQEKMLAVSLSQEQQTKIIEVRKLLGTLSDKESVYCSDASISRYLKSQNWNVKKASQMLKQSLKWRKEYKPEEIRWDEVSNEAETGKIYRPNYFDKHGRPVLIMRTNRQKSKTLKEEIKHFVYCMENAILNLPPHQEQVIWLVDFHGFNLSNVSFKMTREVSHILQKYYPQRLGLAIMYDAPGIFQPFFAMVKVLLEQESYNKVKFVYSNDQNTKKIMEGLFDMDQLEPAFGGTDDTEFDINKYAKRMREEDNKMHSLWTKANPLSPVSQNVPSESVGLETDSNASNNDKISSSSIPNPDKYILVNRQDKNAVALA</sequence>
<dbReference type="Proteomes" id="UP000236291">
    <property type="component" value="Unassembled WGS sequence"/>
</dbReference>
<dbReference type="PANTHER" id="PTHR45824:SF8">
    <property type="entry name" value="CRAL-TRIO LIPID BINDING DOMAIN, CRAL_TRIO DOMAIN-CONTAINING PROTEIN-RELATED"/>
    <property type="match status" value="1"/>
</dbReference>
<dbReference type="AlphaFoldDB" id="A0A2K3N0W2"/>
<feature type="region of interest" description="Disordered" evidence="1">
    <location>
        <begin position="271"/>
        <end position="313"/>
    </location>
</feature>
<dbReference type="PROSITE" id="PS50191">
    <property type="entry name" value="CRAL_TRIO"/>
    <property type="match status" value="1"/>
</dbReference>
<accession>A0A2K3N0W2</accession>
<gene>
    <name evidence="3" type="ORF">L195_g019903</name>
</gene>
<dbReference type="Gene3D" id="3.40.525.10">
    <property type="entry name" value="CRAL-TRIO lipid binding domain"/>
    <property type="match status" value="1"/>
</dbReference>
<dbReference type="SMART" id="SM00516">
    <property type="entry name" value="SEC14"/>
    <property type="match status" value="1"/>
</dbReference>
<evidence type="ECO:0000313" key="4">
    <source>
        <dbReference type="Proteomes" id="UP000236291"/>
    </source>
</evidence>
<dbReference type="PANTHER" id="PTHR45824">
    <property type="entry name" value="GH16843P"/>
    <property type="match status" value="1"/>
</dbReference>
<evidence type="ECO:0000313" key="3">
    <source>
        <dbReference type="EMBL" id="PNX96691.1"/>
    </source>
</evidence>
<name>A0A2K3N0W2_TRIPR</name>
<dbReference type="InterPro" id="IPR036865">
    <property type="entry name" value="CRAL-TRIO_dom_sf"/>
</dbReference>
<dbReference type="Pfam" id="PF00650">
    <property type="entry name" value="CRAL_TRIO"/>
    <property type="match status" value="1"/>
</dbReference>
<dbReference type="InterPro" id="IPR052578">
    <property type="entry name" value="PI_Transfer_CRAL-TRIO"/>
</dbReference>
<proteinExistence type="predicted"/>
<comment type="caution">
    <text evidence="3">The sequence shown here is derived from an EMBL/GenBank/DDBJ whole genome shotgun (WGS) entry which is preliminary data.</text>
</comment>
<dbReference type="EMBL" id="ASHM01014760">
    <property type="protein sequence ID" value="PNX96691.1"/>
    <property type="molecule type" value="Genomic_DNA"/>
</dbReference>
<reference evidence="3 4" key="2">
    <citation type="journal article" date="2017" name="Front. Plant Sci.">
        <title>Gene Classification and Mining of Molecular Markers Useful in Red Clover (Trifolium pratense) Breeding.</title>
        <authorList>
            <person name="Istvanek J."/>
            <person name="Dluhosova J."/>
            <person name="Dluhos P."/>
            <person name="Patkova L."/>
            <person name="Nedelnik J."/>
            <person name="Repkova J."/>
        </authorList>
    </citation>
    <scope>NUCLEOTIDE SEQUENCE [LARGE SCALE GENOMIC DNA]</scope>
    <source>
        <strain evidence="4">cv. Tatra</strain>
        <tissue evidence="3">Young leaves</tissue>
    </source>
</reference>
<dbReference type="InterPro" id="IPR001251">
    <property type="entry name" value="CRAL-TRIO_dom"/>
</dbReference>
<reference evidence="3 4" key="1">
    <citation type="journal article" date="2014" name="Am. J. Bot.">
        <title>Genome assembly and annotation for red clover (Trifolium pratense; Fabaceae).</title>
        <authorList>
            <person name="Istvanek J."/>
            <person name="Jaros M."/>
            <person name="Krenek A."/>
            <person name="Repkova J."/>
        </authorList>
    </citation>
    <scope>NUCLEOTIDE SEQUENCE [LARGE SCALE GENOMIC DNA]</scope>
    <source>
        <strain evidence="4">cv. Tatra</strain>
        <tissue evidence="3">Young leaves</tissue>
    </source>
</reference>
<dbReference type="FunFam" id="3.40.525.10:FF:000008">
    <property type="entry name" value="Phosphatidylinositol transfer protein 3"/>
    <property type="match status" value="1"/>
</dbReference>
<feature type="domain" description="CRAL-TRIO" evidence="2">
    <location>
        <begin position="87"/>
        <end position="250"/>
    </location>
</feature>
<feature type="compositionally biased region" description="Polar residues" evidence="1">
    <location>
        <begin position="292"/>
        <end position="308"/>
    </location>
</feature>
<dbReference type="GO" id="GO:0008526">
    <property type="term" value="F:phosphatidylinositol transfer activity"/>
    <property type="evidence" value="ECO:0007669"/>
    <property type="project" value="TreeGrafter"/>
</dbReference>
<dbReference type="SUPFAM" id="SSF46938">
    <property type="entry name" value="CRAL/TRIO N-terminal domain"/>
    <property type="match status" value="1"/>
</dbReference>
<evidence type="ECO:0000259" key="2">
    <source>
        <dbReference type="PROSITE" id="PS50191"/>
    </source>
</evidence>
<evidence type="ECO:0000256" key="1">
    <source>
        <dbReference type="SAM" id="MobiDB-lite"/>
    </source>
</evidence>